<protein>
    <submittedName>
        <fullName evidence="2">Uncharacterized protein</fullName>
    </submittedName>
</protein>
<dbReference type="AlphaFoldDB" id="A0A9W6BFI7"/>
<reference evidence="2 3" key="1">
    <citation type="journal article" date="2023" name="Commun. Biol.">
        <title>Reorganization of the ancestral sex-determining regions during the evolution of trioecy in Pleodorina starrii.</title>
        <authorList>
            <person name="Takahashi K."/>
            <person name="Suzuki S."/>
            <person name="Kawai-Toyooka H."/>
            <person name="Yamamoto K."/>
            <person name="Hamaji T."/>
            <person name="Ootsuki R."/>
            <person name="Yamaguchi H."/>
            <person name="Kawachi M."/>
            <person name="Higashiyama T."/>
            <person name="Nozaki H."/>
        </authorList>
    </citation>
    <scope>NUCLEOTIDE SEQUENCE [LARGE SCALE GENOMIC DNA]</scope>
    <source>
        <strain evidence="2 3">NIES-4479</strain>
    </source>
</reference>
<feature type="compositionally biased region" description="Basic and acidic residues" evidence="1">
    <location>
        <begin position="692"/>
        <end position="709"/>
    </location>
</feature>
<feature type="compositionally biased region" description="Low complexity" evidence="1">
    <location>
        <begin position="775"/>
        <end position="785"/>
    </location>
</feature>
<feature type="compositionally biased region" description="Polar residues" evidence="1">
    <location>
        <begin position="499"/>
        <end position="509"/>
    </location>
</feature>
<feature type="compositionally biased region" description="Polar residues" evidence="1">
    <location>
        <begin position="622"/>
        <end position="633"/>
    </location>
</feature>
<dbReference type="OrthoDB" id="10692579at2759"/>
<name>A0A9W6BFI7_9CHLO</name>
<feature type="compositionally biased region" description="Low complexity" evidence="1">
    <location>
        <begin position="15"/>
        <end position="39"/>
    </location>
</feature>
<feature type="compositionally biased region" description="Basic and acidic residues" evidence="1">
    <location>
        <begin position="441"/>
        <end position="458"/>
    </location>
</feature>
<feature type="compositionally biased region" description="Low complexity" evidence="1">
    <location>
        <begin position="468"/>
        <end position="478"/>
    </location>
</feature>
<sequence length="1235" mass="127692">MHGFHQLATFKQRARAAAARRPPSDGPAAAPALPAAPQRQQDEPAVVRNHDEGPQTKRARTQIGHPELIVDQRANHPPAAPARPPAPGLRAVAPAPARFGEAPLRIADPLAASLRNRTLASALSIFRNSKSSKVFRLSDVVHAPDPAGQPARQAAGNRAAAAGAQGGPDPTGPTRHERRGAYGALAQPQYAAGRPTVAAAAGPAQAPTGAPARRQPPSPRQLNQTAAATAGPIRAAAPSDHRPDPRSTARNVHTGRDGSAGGDQRPATAAPPAAAAAAAPAAAAPAGGAALAPVPGPGGGRDPREYMRLVRSRVASMIEADLGLRLEPPEEPAAPRTGAGDVEQQRQDRRPGAQQQLRQQQQQQADVRGCGGGRGGAAQARGLPGAGAREASGTAAVPQEQQPPQRQQQREQLQRRHHQQQQEQWTDGAFDLTELDGSMRSGDDRDAPHGDGGQRRGGDGGGGGADGDAGACGRAGVRTVRTEGPVADRGGDGDRKQRNAGSGSPSRRISTAAGLAAQGQQHPRGPKCAREPRAQEPQQQGGAAARQGPSSRLFGDEQQLAELDSWDWGGGAAAATGPSARGARGTAAAATAAEGGGGGAEAAEGEEDGQARKRRRHAAQGPATSVSLTGTLRSTSASSGEPSSASPGDRAEELLWGRRPTGQHRRADPQASSPGGTDSRRQLPPRSTECSEEVRREGWRPSQIRRDQRRELADCVLSLSTGVADGAQPSEQHHYHRHHHHRHDPKHRQRRKAAAAAAGALCNGDDSEDDDNLMRLLPGLPEGSPSPRPRDTGRQPAGRVRGCGGQGGPHAAAGGVALRRQPQRQLQAGREAGPSSPLSSPNWMLDDDGADDNDGGCGGGGGAAPRRHGGGLQLHESEAAPEVGGMGVYDDEEMEGQAAAGCVDEESQWWDAMAPDFAAEMAAAGAEQTMAATAPRRRYAGRRSVEPDAGLLGDWLGGPEFGLQDAGDQDAQEGLFGNVDEQDEHEQLLGFSGDWELGAGGELAGGGGDRGGHVGRRSRGAGPVSRVGPGCGAEAPGEFCWLEEGEEQDGFGAGALVGSRGGGAAWEEEFGGAAAEGVPVGEAAGAGDGSPRLDGDEQAGEDEEEWLLHGNRRARTPQLRPHLQRQQQQGQGRQQGGWQQQQQQTQWQQQQQLGRGRGQLRRPEPEMRPGLDATRSWMEGSDGFDADPGVAPRGLGAGPAGRGAGVAHTGGEGQRRAGAAAGSIAARFAGSYPFS</sequence>
<dbReference type="EMBL" id="BRXU01000004">
    <property type="protein sequence ID" value="GLC51169.1"/>
    <property type="molecule type" value="Genomic_DNA"/>
</dbReference>
<keyword evidence="3" id="KW-1185">Reference proteome</keyword>
<feature type="compositionally biased region" description="Pro residues" evidence="1">
    <location>
        <begin position="78"/>
        <end position="87"/>
    </location>
</feature>
<accession>A0A9W6BFI7</accession>
<proteinExistence type="predicted"/>
<feature type="compositionally biased region" description="Low complexity" evidence="1">
    <location>
        <begin position="226"/>
        <end position="237"/>
    </location>
</feature>
<feature type="region of interest" description="Disordered" evidence="1">
    <location>
        <begin position="321"/>
        <end position="709"/>
    </location>
</feature>
<feature type="region of interest" description="Disordered" evidence="1">
    <location>
        <begin position="144"/>
        <end position="178"/>
    </location>
</feature>
<feature type="compositionally biased region" description="Low complexity" evidence="1">
    <location>
        <begin position="573"/>
        <end position="593"/>
    </location>
</feature>
<feature type="compositionally biased region" description="Low complexity" evidence="1">
    <location>
        <begin position="535"/>
        <end position="549"/>
    </location>
</feature>
<feature type="compositionally biased region" description="Low complexity" evidence="1">
    <location>
        <begin position="1071"/>
        <end position="1085"/>
    </location>
</feature>
<feature type="compositionally biased region" description="Low complexity" evidence="1">
    <location>
        <begin position="144"/>
        <end position="163"/>
    </location>
</feature>
<dbReference type="Proteomes" id="UP001165080">
    <property type="component" value="Unassembled WGS sequence"/>
</dbReference>
<feature type="region of interest" description="Disordered" evidence="1">
    <location>
        <begin position="721"/>
        <end position="871"/>
    </location>
</feature>
<feature type="compositionally biased region" description="Low complexity" evidence="1">
    <location>
        <begin position="634"/>
        <end position="648"/>
    </location>
</feature>
<gene>
    <name evidence="2" type="primary">PLEST007256</name>
    <name evidence="2" type="ORF">PLESTB_000473500</name>
</gene>
<evidence type="ECO:0000313" key="2">
    <source>
        <dbReference type="EMBL" id="GLC51169.1"/>
    </source>
</evidence>
<feature type="region of interest" description="Disordered" evidence="1">
    <location>
        <begin position="1"/>
        <end position="92"/>
    </location>
</feature>
<feature type="compositionally biased region" description="Acidic residues" evidence="1">
    <location>
        <begin position="845"/>
        <end position="854"/>
    </location>
</feature>
<feature type="region of interest" description="Disordered" evidence="1">
    <location>
        <begin position="193"/>
        <end position="274"/>
    </location>
</feature>
<feature type="region of interest" description="Disordered" evidence="1">
    <location>
        <begin position="1000"/>
        <end position="1029"/>
    </location>
</feature>
<feature type="region of interest" description="Disordered" evidence="1">
    <location>
        <begin position="1071"/>
        <end position="1222"/>
    </location>
</feature>
<feature type="compositionally biased region" description="Low complexity" evidence="1">
    <location>
        <begin position="809"/>
        <end position="830"/>
    </location>
</feature>
<evidence type="ECO:0000313" key="3">
    <source>
        <dbReference type="Proteomes" id="UP001165080"/>
    </source>
</evidence>
<feature type="compositionally biased region" description="Low complexity" evidence="1">
    <location>
        <begin position="354"/>
        <end position="364"/>
    </location>
</feature>
<feature type="compositionally biased region" description="Gly residues" evidence="1">
    <location>
        <begin position="1000"/>
        <end position="1009"/>
    </location>
</feature>
<feature type="compositionally biased region" description="Basic residues" evidence="1">
    <location>
        <begin position="734"/>
        <end position="753"/>
    </location>
</feature>
<feature type="compositionally biased region" description="Gly residues" evidence="1">
    <location>
        <begin position="1195"/>
        <end position="1212"/>
    </location>
</feature>
<evidence type="ECO:0000256" key="1">
    <source>
        <dbReference type="SAM" id="MobiDB-lite"/>
    </source>
</evidence>
<feature type="compositionally biased region" description="Low complexity" evidence="1">
    <location>
        <begin position="377"/>
        <end position="389"/>
    </location>
</feature>
<comment type="caution">
    <text evidence="2">The sequence shown here is derived from an EMBL/GenBank/DDBJ whole genome shotgun (WGS) entry which is preliminary data.</text>
</comment>
<feature type="compositionally biased region" description="Acidic residues" evidence="1">
    <location>
        <begin position="1096"/>
        <end position="1105"/>
    </location>
</feature>
<feature type="compositionally biased region" description="Low complexity" evidence="1">
    <location>
        <begin position="193"/>
        <end position="213"/>
    </location>
</feature>
<feature type="compositionally biased region" description="Low complexity" evidence="1">
    <location>
        <begin position="1124"/>
        <end position="1154"/>
    </location>
</feature>
<feature type="compositionally biased region" description="Low complexity" evidence="1">
    <location>
        <begin position="398"/>
        <end position="407"/>
    </location>
</feature>
<organism evidence="2 3">
    <name type="scientific">Pleodorina starrii</name>
    <dbReference type="NCBI Taxonomy" id="330485"/>
    <lineage>
        <taxon>Eukaryota</taxon>
        <taxon>Viridiplantae</taxon>
        <taxon>Chlorophyta</taxon>
        <taxon>core chlorophytes</taxon>
        <taxon>Chlorophyceae</taxon>
        <taxon>CS clade</taxon>
        <taxon>Chlamydomonadales</taxon>
        <taxon>Volvocaceae</taxon>
        <taxon>Pleodorina</taxon>
    </lineage>
</organism>